<name>A0A8D8QJ55_9HEMI</name>
<evidence type="ECO:0000256" key="5">
    <source>
        <dbReference type="ARBA" id="ARBA00022806"/>
    </source>
</evidence>
<keyword evidence="3" id="KW-0227">DNA damage</keyword>
<dbReference type="Pfam" id="PF00271">
    <property type="entry name" value="Helicase_C"/>
    <property type="match status" value="1"/>
</dbReference>
<dbReference type="Pfam" id="PF20470">
    <property type="entry name" value="HTH_61"/>
    <property type="match status" value="1"/>
</dbReference>
<evidence type="ECO:0000313" key="12">
    <source>
        <dbReference type="EMBL" id="CAG6632497.1"/>
    </source>
</evidence>
<keyword evidence="6" id="KW-0067">ATP-binding</keyword>
<keyword evidence="7" id="KW-0234">DNA repair</keyword>
<dbReference type="InterPro" id="IPR048960">
    <property type="entry name" value="POLQ-like_helical"/>
</dbReference>
<evidence type="ECO:0000256" key="7">
    <source>
        <dbReference type="ARBA" id="ARBA00023204"/>
    </source>
</evidence>
<dbReference type="GO" id="GO:0016787">
    <property type="term" value="F:hydrolase activity"/>
    <property type="evidence" value="ECO:0007669"/>
    <property type="project" value="UniProtKB-KW"/>
</dbReference>
<keyword evidence="2" id="KW-0547">Nucleotide-binding</keyword>
<dbReference type="EMBL" id="HBUF01240307">
    <property type="protein sequence ID" value="CAG6676642.1"/>
    <property type="molecule type" value="Transcribed_RNA"/>
</dbReference>
<dbReference type="SUPFAM" id="SSF52540">
    <property type="entry name" value="P-loop containing nucleoside triphosphate hydrolases"/>
    <property type="match status" value="1"/>
</dbReference>
<evidence type="ECO:0000256" key="2">
    <source>
        <dbReference type="ARBA" id="ARBA00022741"/>
    </source>
</evidence>
<dbReference type="GO" id="GO:0043138">
    <property type="term" value="F:3'-5' DNA helicase activity"/>
    <property type="evidence" value="ECO:0007669"/>
    <property type="project" value="UniProtKB-EC"/>
</dbReference>
<dbReference type="CDD" id="cd18795">
    <property type="entry name" value="SF2_C_Ski2"/>
    <property type="match status" value="1"/>
</dbReference>
<feature type="domain" description="Helicase C-terminal" evidence="11">
    <location>
        <begin position="329"/>
        <end position="523"/>
    </location>
</feature>
<comment type="catalytic activity">
    <reaction evidence="9">
        <text>ATP + H2O = ADP + phosphate + H(+)</text>
        <dbReference type="Rhea" id="RHEA:13065"/>
        <dbReference type="ChEBI" id="CHEBI:15377"/>
        <dbReference type="ChEBI" id="CHEBI:15378"/>
        <dbReference type="ChEBI" id="CHEBI:30616"/>
        <dbReference type="ChEBI" id="CHEBI:43474"/>
        <dbReference type="ChEBI" id="CHEBI:456216"/>
        <dbReference type="EC" id="5.6.2.4"/>
    </reaction>
</comment>
<dbReference type="InterPro" id="IPR046931">
    <property type="entry name" value="HTH_61"/>
</dbReference>
<dbReference type="InterPro" id="IPR014001">
    <property type="entry name" value="Helicase_ATP-bd"/>
</dbReference>
<dbReference type="GO" id="GO:0006302">
    <property type="term" value="P:double-strand break repair"/>
    <property type="evidence" value="ECO:0007669"/>
    <property type="project" value="UniProtKB-ARBA"/>
</dbReference>
<dbReference type="GO" id="GO:0005524">
    <property type="term" value="F:ATP binding"/>
    <property type="evidence" value="ECO:0007669"/>
    <property type="project" value="UniProtKB-KW"/>
</dbReference>
<dbReference type="InterPro" id="IPR050474">
    <property type="entry name" value="Hel308_SKI2-like"/>
</dbReference>
<keyword evidence="8" id="KW-0539">Nucleus</keyword>
<accession>A0A8D8QJ55</accession>
<dbReference type="PANTHER" id="PTHR47961">
    <property type="entry name" value="DNA POLYMERASE THETA, PUTATIVE (AFU_ORTHOLOGUE AFUA_1G05260)-RELATED"/>
    <property type="match status" value="1"/>
</dbReference>
<dbReference type="EMBL" id="HBUF01568979">
    <property type="protein sequence ID" value="CAG6765739.1"/>
    <property type="molecule type" value="Transcribed_RNA"/>
</dbReference>
<dbReference type="Pfam" id="PF00270">
    <property type="entry name" value="DEAD"/>
    <property type="match status" value="1"/>
</dbReference>
<keyword evidence="5 12" id="KW-0347">Helicase</keyword>
<dbReference type="InterPro" id="IPR011545">
    <property type="entry name" value="DEAD/DEAH_box_helicase_dom"/>
</dbReference>
<dbReference type="GO" id="GO:0005634">
    <property type="term" value="C:nucleus"/>
    <property type="evidence" value="ECO:0007669"/>
    <property type="project" value="UniProtKB-SubCell"/>
</dbReference>
<proteinExistence type="predicted"/>
<dbReference type="CDD" id="cd18026">
    <property type="entry name" value="DEXHc_POLQ-like"/>
    <property type="match status" value="1"/>
</dbReference>
<dbReference type="InterPro" id="IPR027417">
    <property type="entry name" value="P-loop_NTPase"/>
</dbReference>
<dbReference type="Gene3D" id="1.10.3380.20">
    <property type="match status" value="1"/>
</dbReference>
<dbReference type="SMART" id="SM00490">
    <property type="entry name" value="HELICc"/>
    <property type="match status" value="1"/>
</dbReference>
<dbReference type="PANTHER" id="PTHR47961:SF12">
    <property type="entry name" value="HELICASE POLQ-LIKE"/>
    <property type="match status" value="1"/>
</dbReference>
<evidence type="ECO:0000256" key="8">
    <source>
        <dbReference type="ARBA" id="ARBA00023242"/>
    </source>
</evidence>
<dbReference type="FunFam" id="3.40.50.300:FF:000813">
    <property type="entry name" value="helicase POLQ-like isoform X1"/>
    <property type="match status" value="1"/>
</dbReference>
<evidence type="ECO:0000259" key="11">
    <source>
        <dbReference type="PROSITE" id="PS51194"/>
    </source>
</evidence>
<dbReference type="AlphaFoldDB" id="A0A8D8QJ55"/>
<dbReference type="Gene3D" id="3.40.50.300">
    <property type="entry name" value="P-loop containing nucleotide triphosphate hydrolases"/>
    <property type="match status" value="2"/>
</dbReference>
<sequence length="853" mass="96170">MEEESLQELLNFIETIDHSLLKENSLDSVNNVKQDYDIRSPAPKRSKTLGIAYTRGSVRNCNLTSSPSKLAFDELNVSSSQELNEDVVINEFLKIKEIPNLYPWQKKCLEIVQNKNCVLSIPTSGGKTLVGEILIVKEIRLKEKSAIFILPYISLVHEKYQSLAKAAEELDFFLEEYAGVKGQYPPTKRQKNKKSIYICTIEKASKLVGSLIQENRIDEIGLIVIDEFHMLNEPSRGPILECVVSKVLYLKPNIQIFTMSATIGNIHALSTFIQGMTYIENSRPTKHSEYINIGNRIFQSFDGRTVKEIFADNLSESSSEIFRACVSTKSEAILNLVRGNVMLLIFCPSKMTCNNLAVRLQFERFPGTKEYKKQEKEDLIEALREENEGKLCANLEACIRYGVAYHHADLTLGERRLIEEAYLASTLQILCCTSTLAAGVNLPAQRVIIRDPYVGREFISLNMYKQMVGRAGRTGLQESGESIVLCKTMYDFTRFTAMMNEGPEPITSHMDPPTIVDLILEVVAANLCSKLEDLKLLVKHTLFYQLKNKEDQQEFLETTLPTLVNSLLASKGTMLTQDTDGILKLTSVATAAVAAGLSHDISLIVYSDLVQNKASFCLLNSLHMLFLVIPLEYRIPSDGILLARNKVYDRYSKFHPQTLAVAESLGVTENLVALNVTGKLKEEKKALLCRFFHACVLYDILNLDNHARVVKLYGIQNSHLQQFLNSTSYFASKVYRFCEELPELWCYKQLLTDLPQTLMYCRAPSLRALLDLPGVKIGRARQLLAAGYSSLELIARADAMEMVSKIRHLPLRTARGLISAAKLHFITEMDKVESMKALIQSLEKNYEGIVKNK</sequence>
<dbReference type="SMART" id="SM00487">
    <property type="entry name" value="DEXDc"/>
    <property type="match status" value="1"/>
</dbReference>
<dbReference type="GO" id="GO:0003676">
    <property type="term" value="F:nucleic acid binding"/>
    <property type="evidence" value="ECO:0007669"/>
    <property type="project" value="InterPro"/>
</dbReference>
<evidence type="ECO:0000256" key="3">
    <source>
        <dbReference type="ARBA" id="ARBA00022763"/>
    </source>
</evidence>
<dbReference type="EMBL" id="HBUF01406616">
    <property type="protein sequence ID" value="CAG6738181.1"/>
    <property type="molecule type" value="Transcribed_RNA"/>
</dbReference>
<dbReference type="PROSITE" id="PS51194">
    <property type="entry name" value="HELICASE_CTER"/>
    <property type="match status" value="1"/>
</dbReference>
<evidence type="ECO:0000256" key="6">
    <source>
        <dbReference type="ARBA" id="ARBA00022840"/>
    </source>
</evidence>
<dbReference type="EMBL" id="HBUF01079956">
    <property type="protein sequence ID" value="CAG6632497.1"/>
    <property type="molecule type" value="Transcribed_RNA"/>
</dbReference>
<evidence type="ECO:0000256" key="1">
    <source>
        <dbReference type="ARBA" id="ARBA00004123"/>
    </source>
</evidence>
<dbReference type="Pfam" id="PF21099">
    <property type="entry name" value="POLQ_helical"/>
    <property type="match status" value="1"/>
</dbReference>
<keyword evidence="4" id="KW-0378">Hydrolase</keyword>
<organism evidence="12">
    <name type="scientific">Cacopsylla melanoneura</name>
    <dbReference type="NCBI Taxonomy" id="428564"/>
    <lineage>
        <taxon>Eukaryota</taxon>
        <taxon>Metazoa</taxon>
        <taxon>Ecdysozoa</taxon>
        <taxon>Arthropoda</taxon>
        <taxon>Hexapoda</taxon>
        <taxon>Insecta</taxon>
        <taxon>Pterygota</taxon>
        <taxon>Neoptera</taxon>
        <taxon>Paraneoptera</taxon>
        <taxon>Hemiptera</taxon>
        <taxon>Sternorrhyncha</taxon>
        <taxon>Psylloidea</taxon>
        <taxon>Psyllidae</taxon>
        <taxon>Psyllinae</taxon>
        <taxon>Cacopsylla</taxon>
    </lineage>
</organism>
<dbReference type="InterPro" id="IPR001650">
    <property type="entry name" value="Helicase_C-like"/>
</dbReference>
<evidence type="ECO:0000256" key="4">
    <source>
        <dbReference type="ARBA" id="ARBA00022801"/>
    </source>
</evidence>
<dbReference type="EMBL" id="HBUF01568978">
    <property type="protein sequence ID" value="CAG6765738.1"/>
    <property type="molecule type" value="Transcribed_RNA"/>
</dbReference>
<dbReference type="PROSITE" id="PS51192">
    <property type="entry name" value="HELICASE_ATP_BIND_1"/>
    <property type="match status" value="1"/>
</dbReference>
<reference evidence="12" key="1">
    <citation type="submission" date="2021-05" db="EMBL/GenBank/DDBJ databases">
        <authorList>
            <person name="Alioto T."/>
            <person name="Alioto T."/>
            <person name="Gomez Garrido J."/>
        </authorList>
    </citation>
    <scope>NUCLEOTIDE SEQUENCE</scope>
</reference>
<comment type="subcellular location">
    <subcellularLocation>
        <location evidence="1">Nucleus</location>
    </subcellularLocation>
</comment>
<dbReference type="SUPFAM" id="SSF158702">
    <property type="entry name" value="Sec63 N-terminal domain-like"/>
    <property type="match status" value="1"/>
</dbReference>
<evidence type="ECO:0000256" key="9">
    <source>
        <dbReference type="ARBA" id="ARBA00048988"/>
    </source>
</evidence>
<evidence type="ECO:0000259" key="10">
    <source>
        <dbReference type="PROSITE" id="PS51192"/>
    </source>
</evidence>
<protein>
    <submittedName>
        <fullName evidence="12">Helicase POLQ-like</fullName>
    </submittedName>
</protein>
<feature type="domain" description="Helicase ATP-binding" evidence="10">
    <location>
        <begin position="108"/>
        <end position="281"/>
    </location>
</feature>